<protein>
    <recommendedName>
        <fullName evidence="3">DUF4838 domain-containing protein</fullName>
    </recommendedName>
</protein>
<evidence type="ECO:0008006" key="3">
    <source>
        <dbReference type="Google" id="ProtNLM"/>
    </source>
</evidence>
<dbReference type="EMBL" id="MFKF01000138">
    <property type="protein sequence ID" value="OGG52586.1"/>
    <property type="molecule type" value="Genomic_DNA"/>
</dbReference>
<sequence length="649" mass="72922">MNTPEGPARVELVRDGEIRFALHRLPWQSAEDILEPADELVRHLERSLGQPIPTASIEGPETNPVALILHRDIRAPLGPEEFEVEAAPGRLVLRARTVQATFHAVYWFLETALGVRWLWPGEGGTVVPECRDLSSPLGRRRERPDYAWRAIQVGGACYRAMDLNTTLHGVLGLPLSYLKEFQTWRRRNRFGGLKIADGHRWAEIAPPETYGEAHPEYYALVNGQRDAGPHDGKHGNQPCLAHPDVARLMADYACAGFEAQPDLDAISVALNDGGSACECPDCRAIDEAAGASDVRTIEHFDRVTAEAPEPEAGPRSITDRLFYFLHQVVRQVKPRFPNRLLLTHLYSYYRRPPRTHHLPPEVIGQYCVMGAAFWDETARDLEYARIRETGRRVTHLGIYEYYSNGAWPEVHRLFPPLVAQTVREYHEAGARYFATQPSTGFAANGLNLFVLGRCLWDVRTDPKTVVKDFCQSGFGPAAEQVLSFLGAFAHRWQDTKSGQEATSGVDRHAGFARLYPEAFLKEREAELDAAEKAAASRPDILARLRFLRAGFQHTRLYCDACRTTAAVPEAASAPDLKSIDPDRLPAEPQISRLARAAVRAWDEYWGFVRAHMGQYVFGEFWVHYRPGIYGAKDPVLKKLRDLADIPDKP</sequence>
<reference evidence="1 2" key="1">
    <citation type="journal article" date="2016" name="Nat. Commun.">
        <title>Thousands of microbial genomes shed light on interconnected biogeochemical processes in an aquifer system.</title>
        <authorList>
            <person name="Anantharaman K."/>
            <person name="Brown C.T."/>
            <person name="Hug L.A."/>
            <person name="Sharon I."/>
            <person name="Castelle C.J."/>
            <person name="Probst A.J."/>
            <person name="Thomas B.C."/>
            <person name="Singh A."/>
            <person name="Wilkins M.J."/>
            <person name="Karaoz U."/>
            <person name="Brodie E.L."/>
            <person name="Williams K.H."/>
            <person name="Hubbard S.S."/>
            <person name="Banfield J.F."/>
        </authorList>
    </citation>
    <scope>NUCLEOTIDE SEQUENCE [LARGE SCALE GENOMIC DNA]</scope>
    <source>
        <strain evidence="2">RIFCSPLOWO2_12_FULL_64_10</strain>
    </source>
</reference>
<dbReference type="PANTHER" id="PTHR47406:SF2">
    <property type="entry name" value="ALPHA GLUCURONIDASE N-TERMINAL DOMAIN-CONTAINING PROTEIN"/>
    <property type="match status" value="1"/>
</dbReference>
<proteinExistence type="predicted"/>
<comment type="caution">
    <text evidence="1">The sequence shown here is derived from an EMBL/GenBank/DDBJ whole genome shotgun (WGS) entry which is preliminary data.</text>
</comment>
<organism evidence="1 2">
    <name type="scientific">Handelsmanbacteria sp. (strain RIFCSPLOWO2_12_FULL_64_10)</name>
    <dbReference type="NCBI Taxonomy" id="1817868"/>
    <lineage>
        <taxon>Bacteria</taxon>
        <taxon>Candidatus Handelsmaniibacteriota</taxon>
    </lineage>
</organism>
<evidence type="ECO:0000313" key="2">
    <source>
        <dbReference type="Proteomes" id="UP000178606"/>
    </source>
</evidence>
<gene>
    <name evidence="1" type="ORF">A3F84_06795</name>
</gene>
<evidence type="ECO:0000313" key="1">
    <source>
        <dbReference type="EMBL" id="OGG52586.1"/>
    </source>
</evidence>
<dbReference type="Pfam" id="PF16126">
    <property type="entry name" value="DUF4838"/>
    <property type="match status" value="1"/>
</dbReference>
<dbReference type="AlphaFoldDB" id="A0A1F6CTT2"/>
<dbReference type="InterPro" id="IPR032287">
    <property type="entry name" value="DUF4838"/>
</dbReference>
<dbReference type="Proteomes" id="UP000178606">
    <property type="component" value="Unassembled WGS sequence"/>
</dbReference>
<name>A0A1F6CTT2_HANXR</name>
<dbReference type="PANTHER" id="PTHR47406">
    <property type="entry name" value="COAGULATION FACTOR 5/8 TYPE, C-TERMINAL"/>
    <property type="match status" value="1"/>
</dbReference>
<accession>A0A1F6CTT2</accession>